<name>A0A0K0FPR9_STRVS</name>
<dbReference type="Pfam" id="PF03184">
    <property type="entry name" value="DDE_1"/>
    <property type="match status" value="1"/>
</dbReference>
<dbReference type="AlphaFoldDB" id="A0A0K0FPR9"/>
<dbReference type="InterPro" id="IPR004875">
    <property type="entry name" value="DDE_SF_endonuclease_dom"/>
</dbReference>
<reference evidence="3" key="2">
    <citation type="submission" date="2015-08" db="UniProtKB">
        <authorList>
            <consortium name="WormBaseParasite"/>
        </authorList>
    </citation>
    <scope>IDENTIFICATION</scope>
</reference>
<feature type="domain" description="DDE-1" evidence="1">
    <location>
        <begin position="23"/>
        <end position="195"/>
    </location>
</feature>
<proteinExistence type="predicted"/>
<dbReference type="STRING" id="75913.A0A0K0FPR9"/>
<evidence type="ECO:0000313" key="2">
    <source>
        <dbReference type="Proteomes" id="UP000035680"/>
    </source>
</evidence>
<dbReference type="PANTHER" id="PTHR19303">
    <property type="entry name" value="TRANSPOSON"/>
    <property type="match status" value="1"/>
</dbReference>
<dbReference type="GO" id="GO:0005634">
    <property type="term" value="C:nucleus"/>
    <property type="evidence" value="ECO:0007669"/>
    <property type="project" value="TreeGrafter"/>
</dbReference>
<dbReference type="Proteomes" id="UP000035680">
    <property type="component" value="Unassembled WGS sequence"/>
</dbReference>
<evidence type="ECO:0000313" key="3">
    <source>
        <dbReference type="WBParaSite" id="SVE_1121300.1"/>
    </source>
</evidence>
<dbReference type="WBParaSite" id="SVE_1121300.1">
    <property type="protein sequence ID" value="SVE_1121300.1"/>
    <property type="gene ID" value="SVE_1121300"/>
</dbReference>
<dbReference type="GO" id="GO:0003677">
    <property type="term" value="F:DNA binding"/>
    <property type="evidence" value="ECO:0007669"/>
    <property type="project" value="TreeGrafter"/>
</dbReference>
<protein>
    <submittedName>
        <fullName evidence="3">DDE-1 domain-containing protein</fullName>
    </submittedName>
</protein>
<accession>A0A0K0FPR9</accession>
<keyword evidence="2" id="KW-1185">Reference proteome</keyword>
<organism evidence="2 3">
    <name type="scientific">Strongyloides venezuelensis</name>
    <name type="common">Threadworm</name>
    <dbReference type="NCBI Taxonomy" id="75913"/>
    <lineage>
        <taxon>Eukaryota</taxon>
        <taxon>Metazoa</taxon>
        <taxon>Ecdysozoa</taxon>
        <taxon>Nematoda</taxon>
        <taxon>Chromadorea</taxon>
        <taxon>Rhabditida</taxon>
        <taxon>Tylenchina</taxon>
        <taxon>Panagrolaimomorpha</taxon>
        <taxon>Strongyloidoidea</taxon>
        <taxon>Strongyloididae</taxon>
        <taxon>Strongyloides</taxon>
    </lineage>
</organism>
<dbReference type="PANTHER" id="PTHR19303:SF74">
    <property type="entry name" value="POGO TRANSPOSABLE ELEMENT WITH KRAB DOMAIN"/>
    <property type="match status" value="1"/>
</dbReference>
<reference evidence="2" key="1">
    <citation type="submission" date="2014-07" db="EMBL/GenBank/DDBJ databases">
        <authorList>
            <person name="Martin A.A"/>
            <person name="De Silva N."/>
        </authorList>
    </citation>
    <scope>NUCLEOTIDE SEQUENCE</scope>
</reference>
<evidence type="ECO:0000259" key="1">
    <source>
        <dbReference type="Pfam" id="PF03184"/>
    </source>
</evidence>
<sequence length="198" mass="22566">MNQTVEVKGRDYVFISSTGHEKSNFTVMLSVLATGEKLKPLIIFKRKTLPKVSFPEGIVVKANSKGWVTSALMKEWLVKCWNERLNRDLDSAKSMIIMDSARCHITDVVKEEVRKTSKLAIIPGGLTKFLQPLDVSVNKPFKENLRSRWKAWMCNQEAAEYTINGRRKRASYVMVAKWVKASFEAISTNTIIHGFNKL</sequence>
<dbReference type="InterPro" id="IPR050863">
    <property type="entry name" value="CenT-Element_Derived"/>
</dbReference>